<feature type="compositionally biased region" description="Low complexity" evidence="1">
    <location>
        <begin position="788"/>
        <end position="806"/>
    </location>
</feature>
<dbReference type="SUPFAM" id="SSF56219">
    <property type="entry name" value="DNase I-like"/>
    <property type="match status" value="1"/>
</dbReference>
<organism evidence="3 4">
    <name type="scientific">Smittium culicis</name>
    <dbReference type="NCBI Taxonomy" id="133412"/>
    <lineage>
        <taxon>Eukaryota</taxon>
        <taxon>Fungi</taxon>
        <taxon>Fungi incertae sedis</taxon>
        <taxon>Zoopagomycota</taxon>
        <taxon>Kickxellomycotina</taxon>
        <taxon>Harpellomycetes</taxon>
        <taxon>Harpellales</taxon>
        <taxon>Legeriomycetaceae</taxon>
        <taxon>Smittium</taxon>
    </lineage>
</organism>
<dbReference type="InterPro" id="IPR036691">
    <property type="entry name" value="Endo/exonu/phosph_ase_sf"/>
</dbReference>
<dbReference type="SUPFAM" id="SSF50998">
    <property type="entry name" value="Quinoprotein alcohol dehydrogenase-like"/>
    <property type="match status" value="1"/>
</dbReference>
<protein>
    <submittedName>
        <fullName evidence="3">Putative inositol polyphosphate 5-phosphatase</fullName>
    </submittedName>
</protein>
<dbReference type="Proteomes" id="UP000187283">
    <property type="component" value="Unassembled WGS sequence"/>
</dbReference>
<dbReference type="STRING" id="133412.A0A1R1YCT7"/>
<dbReference type="Gene3D" id="3.60.10.10">
    <property type="entry name" value="Endonuclease/exonuclease/phosphatase"/>
    <property type="match status" value="1"/>
</dbReference>
<dbReference type="InterPro" id="IPR046985">
    <property type="entry name" value="IP5"/>
</dbReference>
<evidence type="ECO:0000313" key="3">
    <source>
        <dbReference type="EMBL" id="OMJ24703.1"/>
    </source>
</evidence>
<sequence>MQTPNPRIPFCDHSVNNFAVVDYCGINRRQPCLGPSPVHIFKPDPLFKNIQQSSHSRSDSRSDEINKDLSYSSIQKFAKKKALCLSGKYLSFSQKKVIKCINIDSGDIVSILKLFEINADSTSNKLNSSDSLTHVTALSVLHLAQHPDEQGQFIVSGCLNGSLYMLDVLAVGKKFEFGAEYSNFGPIVRLISNGVGQIWSIRASGRIDLWKFGLVDARKNVLSIPPFKLPTHPSVSVSLSQTFINLLSTSKDVFVEIVNKYELWIAFNNKVIIFNLLPQPISQNENGNQLIMAEKMHVFEVDLKDSTITSMYLDSSSDIGFSFDSILWVGLDSGYLVGYSTLTKKKICSIDISSELPRKDKDKISITAIASVLCNTLWLGTSSGFIIVIDISQVLSNIVRAVKVWKAYSGAITDLLVDRWAILSTRKCVQVSVLCDDEVVLFYDGTLSFDWHYSHLRSCVESYSKHSNWLVRVLSWNAGAVKPNHIYNSERSYDREFLINWLKASSDCGMKDHDYNSSSKVPDMIVVNLQEVINLESKSANAKAFWKTASIRKNLSQISLSRRCKQWVSEIASSLETVFPKNKFCLVESQDLVGMFHVVFIQSIHSDKVHSVSTTTVKTGLGGYHGNKGAISARFIVNDTAFCLINAHLSAGESDSSETSRNNDITQIMKTISYSPCPSEFQKVEKNVPNSPNWSSHVFSEFSNVMLDSFVRGGDGTLIGDYPICIFSGDLNYRINNFSQLRAIEVIKKGELKTLLQNDQLKTQLGTLEPRQSPSPDNLSFMNSLPRSRGNSVENSSNNSIDSSTSRPIFESSNSSYKSRNTAPFSLANFKEGEIMFPPTYKFDPGTGNYDSSEKRRVPAWCDRILFKENTFFCEPEVPNSSSDKINVSSNSTSHAYNSNGNAKPEKKTEYPVKCVSYLSYNCWLSDHKPISCDLVIPIKEIDRKKRSLAVEDIQKRWVSHQFVKHLNQAKIDWLLRIYPNLSIDNARNILVETNGNVSSAANIVISKLNVLD</sequence>
<evidence type="ECO:0000256" key="1">
    <source>
        <dbReference type="SAM" id="MobiDB-lite"/>
    </source>
</evidence>
<feature type="region of interest" description="Disordered" evidence="1">
    <location>
        <begin position="884"/>
        <end position="907"/>
    </location>
</feature>
<dbReference type="GO" id="GO:0046856">
    <property type="term" value="P:phosphatidylinositol dephosphorylation"/>
    <property type="evidence" value="ECO:0007669"/>
    <property type="project" value="InterPro"/>
</dbReference>
<dbReference type="PANTHER" id="PTHR11200">
    <property type="entry name" value="INOSITOL 5-PHOSPHATASE"/>
    <property type="match status" value="1"/>
</dbReference>
<evidence type="ECO:0000259" key="2">
    <source>
        <dbReference type="SMART" id="SM00128"/>
    </source>
</evidence>
<dbReference type="EMBL" id="LSSN01000294">
    <property type="protein sequence ID" value="OMJ24703.1"/>
    <property type="molecule type" value="Genomic_DNA"/>
</dbReference>
<name>A0A1R1YCT7_9FUNG</name>
<feature type="compositionally biased region" description="Polar residues" evidence="1">
    <location>
        <begin position="765"/>
        <end position="786"/>
    </location>
</feature>
<dbReference type="PANTHER" id="PTHR11200:SF240">
    <property type="entry name" value="INOSITOL POLYPHOSPHATE 5-PHOSPHATASE C9G1.10C-RELATED"/>
    <property type="match status" value="1"/>
</dbReference>
<dbReference type="SMART" id="SM00128">
    <property type="entry name" value="IPPc"/>
    <property type="match status" value="1"/>
</dbReference>
<dbReference type="InterPro" id="IPR000300">
    <property type="entry name" value="IPPc"/>
</dbReference>
<dbReference type="AlphaFoldDB" id="A0A1R1YCT7"/>
<dbReference type="Pfam" id="PF22669">
    <property type="entry name" value="Exo_endo_phos2"/>
    <property type="match status" value="2"/>
</dbReference>
<evidence type="ECO:0000313" key="4">
    <source>
        <dbReference type="Proteomes" id="UP000187283"/>
    </source>
</evidence>
<keyword evidence="4" id="KW-1185">Reference proteome</keyword>
<dbReference type="GO" id="GO:0004439">
    <property type="term" value="F:phosphatidylinositol-4,5-bisphosphate 5-phosphatase activity"/>
    <property type="evidence" value="ECO:0007669"/>
    <property type="project" value="TreeGrafter"/>
</dbReference>
<reference evidence="3 4" key="1">
    <citation type="submission" date="2017-01" db="EMBL/GenBank/DDBJ databases">
        <authorList>
            <person name="Mah S.A."/>
            <person name="Swanson W.J."/>
            <person name="Moy G.W."/>
            <person name="Vacquier V.D."/>
        </authorList>
    </citation>
    <scope>NUCLEOTIDE SEQUENCE [LARGE SCALE GENOMIC DNA]</scope>
    <source>
        <strain evidence="3 4">GSMNP</strain>
    </source>
</reference>
<gene>
    <name evidence="3" type="ORF">AYI70_g1406</name>
</gene>
<dbReference type="InterPro" id="IPR011047">
    <property type="entry name" value="Quinoprotein_ADH-like_sf"/>
</dbReference>
<proteinExistence type="predicted"/>
<dbReference type="OrthoDB" id="2248459at2759"/>
<feature type="domain" description="Inositol polyphosphate-related phosphatase" evidence="2">
    <location>
        <begin position="467"/>
        <end position="943"/>
    </location>
</feature>
<accession>A0A1R1YCT7</accession>
<feature type="compositionally biased region" description="Low complexity" evidence="1">
    <location>
        <begin position="884"/>
        <end position="894"/>
    </location>
</feature>
<feature type="region of interest" description="Disordered" evidence="1">
    <location>
        <begin position="765"/>
        <end position="819"/>
    </location>
</feature>
<comment type="caution">
    <text evidence="3">The sequence shown here is derived from an EMBL/GenBank/DDBJ whole genome shotgun (WGS) entry which is preliminary data.</text>
</comment>